<protein>
    <submittedName>
        <fullName evidence="1">Uncharacterized protein</fullName>
    </submittedName>
</protein>
<dbReference type="AlphaFoldDB" id="A0A0P1E936"/>
<name>A0A0P1E936_9RHOB</name>
<dbReference type="Proteomes" id="UP000050786">
    <property type="component" value="Unassembled WGS sequence"/>
</dbReference>
<proteinExistence type="predicted"/>
<dbReference type="EMBL" id="CYPS01000057">
    <property type="protein sequence ID" value="CUH44921.1"/>
    <property type="molecule type" value="Genomic_DNA"/>
</dbReference>
<gene>
    <name evidence="1" type="ORF">RUM4293_03830</name>
</gene>
<evidence type="ECO:0000313" key="2">
    <source>
        <dbReference type="Proteomes" id="UP000050786"/>
    </source>
</evidence>
<evidence type="ECO:0000313" key="1">
    <source>
        <dbReference type="EMBL" id="CUH44921.1"/>
    </source>
</evidence>
<organism evidence="1 2">
    <name type="scientific">Ruegeria atlantica</name>
    <dbReference type="NCBI Taxonomy" id="81569"/>
    <lineage>
        <taxon>Bacteria</taxon>
        <taxon>Pseudomonadati</taxon>
        <taxon>Pseudomonadota</taxon>
        <taxon>Alphaproteobacteria</taxon>
        <taxon>Rhodobacterales</taxon>
        <taxon>Roseobacteraceae</taxon>
        <taxon>Ruegeria</taxon>
    </lineage>
</organism>
<accession>A0A0P1E936</accession>
<dbReference type="RefSeq" id="WP_186437485.1">
    <property type="nucleotide sequence ID" value="NZ_CYPS01000057.1"/>
</dbReference>
<keyword evidence="2" id="KW-1185">Reference proteome</keyword>
<reference evidence="2" key="1">
    <citation type="submission" date="2015-09" db="EMBL/GenBank/DDBJ databases">
        <authorList>
            <person name="Rodrigo-Torres L."/>
            <person name="Arahal D.R."/>
        </authorList>
    </citation>
    <scope>NUCLEOTIDE SEQUENCE [LARGE SCALE GENOMIC DNA]</scope>
    <source>
        <strain evidence="2">CECT 4293</strain>
    </source>
</reference>
<sequence length="58" mass="6206">MDRSPLQFTAQAANVPQGANNQTQIALRGLLKLMARAEVQAIASQPAANLNHPIKETP</sequence>